<dbReference type="GO" id="GO:0022857">
    <property type="term" value="F:transmembrane transporter activity"/>
    <property type="evidence" value="ECO:0007669"/>
    <property type="project" value="InterPro"/>
</dbReference>
<accession>A0A9X0ZSI3</accession>
<dbReference type="InterPro" id="IPR011701">
    <property type="entry name" value="MFS"/>
</dbReference>
<dbReference type="Gene3D" id="1.20.1250.20">
    <property type="entry name" value="MFS general substrate transporter like domains"/>
    <property type="match status" value="2"/>
</dbReference>
<feature type="transmembrane region" description="Helical" evidence="4">
    <location>
        <begin position="48"/>
        <end position="70"/>
    </location>
</feature>
<evidence type="ECO:0000313" key="6">
    <source>
        <dbReference type="EMBL" id="MBS9340168.1"/>
    </source>
</evidence>
<keyword evidence="3 4" id="KW-0472">Membrane</keyword>
<feature type="domain" description="Major facilitator superfamily (MFS) profile" evidence="5">
    <location>
        <begin position="14"/>
        <end position="395"/>
    </location>
</feature>
<dbReference type="PANTHER" id="PTHR23523">
    <property type="match status" value="1"/>
</dbReference>
<feature type="transmembrane region" description="Helical" evidence="4">
    <location>
        <begin position="307"/>
        <end position="328"/>
    </location>
</feature>
<dbReference type="PROSITE" id="PS50850">
    <property type="entry name" value="MFS"/>
    <property type="match status" value="1"/>
</dbReference>
<sequence length="397" mass="41291">MKQKNRPAAALPLGLLLIAVALLAANLRAPLAALGPLVGMIQADLRTSGTFMGIAAALPMLAFALFSPFAPKAARRFGMERVLAASLALMIVGLVCRSSGPSESLLAGGTLLLAAAIAMGNVLLPALAKRNLPGRVGLAVGTLSVVMALSSALAASASFPLAEYAGWQWSLAVWLLPATAALCVWLAIARRAGTERPSENMLSDGLTGNIWRLRPAWCLSAFMGLQSLLFYSLVNFLPSVLMEKGIGTAAAGNYVALFQIGSLAGSLSASFLFARIRHRQWFNLSLSLMMLAGISGLWLMPAGTAPLWIFLAGAGTSGCFASALMLFALRSSDSRTAAALSGMAQTVGYSIASVGPLGMGLLYDVSGSWSASLSVLSVLMLAECVLAWFAARPDIIR</sequence>
<keyword evidence="1 4" id="KW-0812">Transmembrane</keyword>
<reference evidence="6" key="1">
    <citation type="submission" date="2021-04" db="EMBL/GenBank/DDBJ databases">
        <title>Genomic characterization of endocarditis-associated Neisseria elongata subsp. nitroreducens.</title>
        <authorList>
            <person name="Schorner M."/>
            <person name="Passarelli-Araujo H."/>
            <person name="Scheffer M."/>
            <person name="Barazzetti F."/>
            <person name="Martins J."/>
            <person name="Machado H."/>
            <person name="Palmeiro J."/>
            <person name="Bazzo M."/>
        </authorList>
    </citation>
    <scope>NUCLEOTIDE SEQUENCE</scope>
    <source>
        <strain evidence="6">Nel_M001</strain>
    </source>
</reference>
<evidence type="ECO:0000256" key="4">
    <source>
        <dbReference type="SAM" id="Phobius"/>
    </source>
</evidence>
<evidence type="ECO:0000256" key="1">
    <source>
        <dbReference type="ARBA" id="ARBA00022692"/>
    </source>
</evidence>
<keyword evidence="2 4" id="KW-1133">Transmembrane helix</keyword>
<feature type="transmembrane region" description="Helical" evidence="4">
    <location>
        <begin position="340"/>
        <end position="363"/>
    </location>
</feature>
<dbReference type="Pfam" id="PF07690">
    <property type="entry name" value="MFS_1"/>
    <property type="match status" value="1"/>
</dbReference>
<dbReference type="PANTHER" id="PTHR23523:SF2">
    <property type="entry name" value="2-NITROIMIDAZOLE TRANSPORTER"/>
    <property type="match status" value="1"/>
</dbReference>
<feature type="transmembrane region" description="Helical" evidence="4">
    <location>
        <begin position="369"/>
        <end position="391"/>
    </location>
</feature>
<gene>
    <name evidence="6" type="ORF">J8641_04905</name>
</gene>
<feature type="transmembrane region" description="Helical" evidence="4">
    <location>
        <begin position="216"/>
        <end position="234"/>
    </location>
</feature>
<feature type="transmembrane region" description="Helical" evidence="4">
    <location>
        <begin position="136"/>
        <end position="155"/>
    </location>
</feature>
<protein>
    <submittedName>
        <fullName evidence="6">MFS transporter</fullName>
    </submittedName>
</protein>
<feature type="transmembrane region" description="Helical" evidence="4">
    <location>
        <begin position="254"/>
        <end position="274"/>
    </location>
</feature>
<evidence type="ECO:0000259" key="5">
    <source>
        <dbReference type="PROSITE" id="PS50850"/>
    </source>
</evidence>
<name>A0A9X0ZSI3_NEIEL</name>
<dbReference type="RefSeq" id="WP_214037596.1">
    <property type="nucleotide sequence ID" value="NZ_JAGJWT010000003.1"/>
</dbReference>
<feature type="transmembrane region" description="Helical" evidence="4">
    <location>
        <begin position="106"/>
        <end position="124"/>
    </location>
</feature>
<dbReference type="InterPro" id="IPR052524">
    <property type="entry name" value="MFS_Cyanate_Porter"/>
</dbReference>
<evidence type="ECO:0000256" key="3">
    <source>
        <dbReference type="ARBA" id="ARBA00023136"/>
    </source>
</evidence>
<dbReference type="InterPro" id="IPR020846">
    <property type="entry name" value="MFS_dom"/>
</dbReference>
<evidence type="ECO:0000256" key="2">
    <source>
        <dbReference type="ARBA" id="ARBA00022989"/>
    </source>
</evidence>
<dbReference type="InterPro" id="IPR036259">
    <property type="entry name" value="MFS_trans_sf"/>
</dbReference>
<dbReference type="Proteomes" id="UP000708805">
    <property type="component" value="Unassembled WGS sequence"/>
</dbReference>
<comment type="caution">
    <text evidence="6">The sequence shown here is derived from an EMBL/GenBank/DDBJ whole genome shotgun (WGS) entry which is preliminary data.</text>
</comment>
<organism evidence="6 7">
    <name type="scientific">Neisseria elongata subsp. nitroreducens</name>
    <dbReference type="NCBI Taxonomy" id="90367"/>
    <lineage>
        <taxon>Bacteria</taxon>
        <taxon>Pseudomonadati</taxon>
        <taxon>Pseudomonadota</taxon>
        <taxon>Betaproteobacteria</taxon>
        <taxon>Neisseriales</taxon>
        <taxon>Neisseriaceae</taxon>
        <taxon>Neisseria</taxon>
    </lineage>
</organism>
<dbReference type="AlphaFoldDB" id="A0A9X0ZSI3"/>
<feature type="transmembrane region" description="Helical" evidence="4">
    <location>
        <begin position="281"/>
        <end position="301"/>
    </location>
</feature>
<evidence type="ECO:0000313" key="7">
    <source>
        <dbReference type="Proteomes" id="UP000708805"/>
    </source>
</evidence>
<dbReference type="EMBL" id="JAGJWT010000003">
    <property type="protein sequence ID" value="MBS9340168.1"/>
    <property type="molecule type" value="Genomic_DNA"/>
</dbReference>
<feature type="transmembrane region" description="Helical" evidence="4">
    <location>
        <begin position="82"/>
        <end position="100"/>
    </location>
</feature>
<dbReference type="SUPFAM" id="SSF103473">
    <property type="entry name" value="MFS general substrate transporter"/>
    <property type="match status" value="1"/>
</dbReference>
<proteinExistence type="predicted"/>
<feature type="transmembrane region" description="Helical" evidence="4">
    <location>
        <begin position="167"/>
        <end position="188"/>
    </location>
</feature>